<keyword evidence="4" id="KW-0378">Hydrolase</keyword>
<dbReference type="InterPro" id="IPR046483">
    <property type="entry name" value="DUF6576"/>
</dbReference>
<keyword evidence="11" id="KW-1185">Reference proteome</keyword>
<dbReference type="GO" id="GO:0016020">
    <property type="term" value="C:membrane"/>
    <property type="evidence" value="ECO:0007669"/>
    <property type="project" value="UniProtKB-SubCell"/>
</dbReference>
<dbReference type="GO" id="GO:0006508">
    <property type="term" value="P:proteolysis"/>
    <property type="evidence" value="ECO:0007669"/>
    <property type="project" value="UniProtKB-KW"/>
</dbReference>
<dbReference type="Gene3D" id="1.20.1540.10">
    <property type="entry name" value="Rhomboid-like"/>
    <property type="match status" value="1"/>
</dbReference>
<evidence type="ECO:0000256" key="2">
    <source>
        <dbReference type="ARBA" id="ARBA00009045"/>
    </source>
</evidence>
<evidence type="ECO:0000256" key="5">
    <source>
        <dbReference type="ARBA" id="ARBA00022989"/>
    </source>
</evidence>
<feature type="domain" description="Peptidase S54 rhomboid" evidence="8">
    <location>
        <begin position="60"/>
        <end position="202"/>
    </location>
</feature>
<comment type="similarity">
    <text evidence="2">Belongs to the peptidase S54 family.</text>
</comment>
<dbReference type="PANTHER" id="PTHR43731">
    <property type="entry name" value="RHOMBOID PROTEASE"/>
    <property type="match status" value="1"/>
</dbReference>
<dbReference type="InterPro" id="IPR050925">
    <property type="entry name" value="Rhomboid_protease_S54"/>
</dbReference>
<keyword evidence="10" id="KW-0645">Protease</keyword>
<evidence type="ECO:0000259" key="8">
    <source>
        <dbReference type="Pfam" id="PF01694"/>
    </source>
</evidence>
<evidence type="ECO:0000256" key="4">
    <source>
        <dbReference type="ARBA" id="ARBA00022801"/>
    </source>
</evidence>
<comment type="subcellular location">
    <subcellularLocation>
        <location evidence="1">Membrane</location>
        <topology evidence="1">Multi-pass membrane protein</topology>
    </subcellularLocation>
</comment>
<dbReference type="Pfam" id="PF01694">
    <property type="entry name" value="Rhomboid"/>
    <property type="match status" value="1"/>
</dbReference>
<dbReference type="RefSeq" id="WP_073246161.1">
    <property type="nucleotide sequence ID" value="NZ_FQZX01000003.1"/>
</dbReference>
<dbReference type="Proteomes" id="UP000184314">
    <property type="component" value="Unassembled WGS sequence"/>
</dbReference>
<dbReference type="STRING" id="228958.SAMN04488007_3253"/>
<evidence type="ECO:0000256" key="6">
    <source>
        <dbReference type="ARBA" id="ARBA00023136"/>
    </source>
</evidence>
<evidence type="ECO:0000313" key="11">
    <source>
        <dbReference type="Proteomes" id="UP000184314"/>
    </source>
</evidence>
<name>A0A1M6TJH1_9FLAO</name>
<evidence type="ECO:0000313" key="10">
    <source>
        <dbReference type="EMBL" id="SHK57131.1"/>
    </source>
</evidence>
<keyword evidence="3 7" id="KW-0812">Transmembrane</keyword>
<dbReference type="AlphaFoldDB" id="A0A1M6TJH1"/>
<feature type="transmembrane region" description="Helical" evidence="7">
    <location>
        <begin position="20"/>
        <end position="39"/>
    </location>
</feature>
<protein>
    <submittedName>
        <fullName evidence="10">Membrane associated serine protease, rhomboid family</fullName>
    </submittedName>
</protein>
<dbReference type="EMBL" id="FQZX01000003">
    <property type="protein sequence ID" value="SHK57131.1"/>
    <property type="molecule type" value="Genomic_DNA"/>
</dbReference>
<accession>A0A1M6TJH1</accession>
<feature type="transmembrane region" description="Helical" evidence="7">
    <location>
        <begin position="104"/>
        <end position="126"/>
    </location>
</feature>
<organism evidence="10 11">
    <name type="scientific">Maribacter aquivivus</name>
    <dbReference type="NCBI Taxonomy" id="228958"/>
    <lineage>
        <taxon>Bacteria</taxon>
        <taxon>Pseudomonadati</taxon>
        <taxon>Bacteroidota</taxon>
        <taxon>Flavobacteriia</taxon>
        <taxon>Flavobacteriales</taxon>
        <taxon>Flavobacteriaceae</taxon>
        <taxon>Maribacter</taxon>
    </lineage>
</organism>
<keyword evidence="6 7" id="KW-0472">Membrane</keyword>
<dbReference type="PANTHER" id="PTHR43731:SF14">
    <property type="entry name" value="PRESENILIN-ASSOCIATED RHOMBOID-LIKE PROTEIN, MITOCHONDRIAL"/>
    <property type="match status" value="1"/>
</dbReference>
<gene>
    <name evidence="10" type="ORF">SAMN04488007_3253</name>
</gene>
<feature type="domain" description="DUF6576" evidence="9">
    <location>
        <begin position="254"/>
        <end position="286"/>
    </location>
</feature>
<evidence type="ECO:0000256" key="3">
    <source>
        <dbReference type="ARBA" id="ARBA00022692"/>
    </source>
</evidence>
<feature type="transmembrane region" description="Helical" evidence="7">
    <location>
        <begin position="132"/>
        <end position="150"/>
    </location>
</feature>
<dbReference type="SUPFAM" id="SSF144091">
    <property type="entry name" value="Rhomboid-like"/>
    <property type="match status" value="1"/>
</dbReference>
<keyword evidence="5 7" id="KW-1133">Transmembrane helix</keyword>
<proteinExistence type="inferred from homology"/>
<dbReference type="GO" id="GO:0004252">
    <property type="term" value="F:serine-type endopeptidase activity"/>
    <property type="evidence" value="ECO:0007669"/>
    <property type="project" value="InterPro"/>
</dbReference>
<evidence type="ECO:0000256" key="1">
    <source>
        <dbReference type="ARBA" id="ARBA00004141"/>
    </source>
</evidence>
<sequence>MAQPDLKYQFSRLNIAEKLIAVNVLVFIVNALIPFLLGLQKDTIAQWFELPNDIVDIAFQPWSIVTYSFFHGGIGHLFWNMLMIYFVGRIFLNLFDAKRFLNVYLLGVILGGLFFVLGYNIFPAFFDTNASLIGASAGASAVLIFICTYLPNQEVRVIFFNVKLWMVGAVLVLSDLIQLPISNSGGHLAHLGGAFLGYLYASQLTKGNDIGSGFSKFMDSIANLFKGSEKKAAMKTVYKNKSTTRNNANTVVDYDKKTHQKKIDAILDKISKSGYESLSKVEKDFLFKAGKEN</sequence>
<dbReference type="Pfam" id="PF20216">
    <property type="entry name" value="DUF6576"/>
    <property type="match status" value="1"/>
</dbReference>
<feature type="transmembrane region" description="Helical" evidence="7">
    <location>
        <begin position="162"/>
        <end position="181"/>
    </location>
</feature>
<evidence type="ECO:0000259" key="9">
    <source>
        <dbReference type="Pfam" id="PF20216"/>
    </source>
</evidence>
<reference evidence="11" key="1">
    <citation type="submission" date="2016-11" db="EMBL/GenBank/DDBJ databases">
        <authorList>
            <person name="Varghese N."/>
            <person name="Submissions S."/>
        </authorList>
    </citation>
    <scope>NUCLEOTIDE SEQUENCE [LARGE SCALE GENOMIC DNA]</scope>
    <source>
        <strain evidence="11">DSM 16478</strain>
    </source>
</reference>
<dbReference type="InterPro" id="IPR022764">
    <property type="entry name" value="Peptidase_S54_rhomboid_dom"/>
</dbReference>
<evidence type="ECO:0000256" key="7">
    <source>
        <dbReference type="SAM" id="Phobius"/>
    </source>
</evidence>
<dbReference type="InterPro" id="IPR035952">
    <property type="entry name" value="Rhomboid-like_sf"/>
</dbReference>
<dbReference type="OrthoDB" id="680602at2"/>